<dbReference type="KEGG" id="lak:106177309"/>
<protein>
    <submittedName>
        <fullName evidence="3">Serine/Arginine-related protein 53-like</fullName>
    </submittedName>
</protein>
<feature type="compositionally biased region" description="Basic residues" evidence="1">
    <location>
        <begin position="36"/>
        <end position="56"/>
    </location>
</feature>
<evidence type="ECO:0000313" key="2">
    <source>
        <dbReference type="Proteomes" id="UP000085678"/>
    </source>
</evidence>
<dbReference type="OrthoDB" id="9946564at2759"/>
<dbReference type="GO" id="GO:0005737">
    <property type="term" value="C:cytoplasm"/>
    <property type="evidence" value="ECO:0007669"/>
    <property type="project" value="TreeGrafter"/>
</dbReference>
<gene>
    <name evidence="3" type="primary">LOC106177309</name>
</gene>
<feature type="compositionally biased region" description="Basic and acidic residues" evidence="1">
    <location>
        <begin position="1"/>
        <end position="14"/>
    </location>
</feature>
<dbReference type="InterPro" id="IPR034604">
    <property type="entry name" value="SRRP53"/>
</dbReference>
<feature type="region of interest" description="Disordered" evidence="1">
    <location>
        <begin position="1"/>
        <end position="178"/>
    </location>
</feature>
<dbReference type="RefSeq" id="XP_013415502.1">
    <property type="nucleotide sequence ID" value="XM_013560048.2"/>
</dbReference>
<dbReference type="STRING" id="7574.A0A1S3JYX7"/>
<dbReference type="AlphaFoldDB" id="A0A1S3JYX7"/>
<dbReference type="InParanoid" id="A0A1S3JYX7"/>
<dbReference type="GO" id="GO:0000380">
    <property type="term" value="P:alternative mRNA splicing, via spliceosome"/>
    <property type="evidence" value="ECO:0007669"/>
    <property type="project" value="InterPro"/>
</dbReference>
<reference evidence="3" key="1">
    <citation type="submission" date="2025-08" db="UniProtKB">
        <authorList>
            <consortium name="RefSeq"/>
        </authorList>
    </citation>
    <scope>IDENTIFICATION</scope>
    <source>
        <tissue evidence="3">Gonads</tissue>
    </source>
</reference>
<feature type="compositionally biased region" description="Basic residues" evidence="1">
    <location>
        <begin position="15"/>
        <end position="24"/>
    </location>
</feature>
<feature type="compositionally biased region" description="Low complexity" evidence="1">
    <location>
        <begin position="25"/>
        <end position="35"/>
    </location>
</feature>
<organism evidence="2 3">
    <name type="scientific">Lingula anatina</name>
    <name type="common">Brachiopod</name>
    <name type="synonym">Lingula unguis</name>
    <dbReference type="NCBI Taxonomy" id="7574"/>
    <lineage>
        <taxon>Eukaryota</taxon>
        <taxon>Metazoa</taxon>
        <taxon>Spiralia</taxon>
        <taxon>Lophotrochozoa</taxon>
        <taxon>Brachiopoda</taxon>
        <taxon>Linguliformea</taxon>
        <taxon>Lingulata</taxon>
        <taxon>Lingulida</taxon>
        <taxon>Linguloidea</taxon>
        <taxon>Lingulidae</taxon>
        <taxon>Lingula</taxon>
    </lineage>
</organism>
<evidence type="ECO:0000256" key="1">
    <source>
        <dbReference type="SAM" id="MobiDB-lite"/>
    </source>
</evidence>
<sequence>MGRHSDSDSEDDRRSKQKKKRRSRSYSPDSQSSYSKKSKHKKSKKSKSKKRSRSRSRSTERSKDSRRRSRSRSTERRRRSRSRSLEYRKRSRSRSLDRRRRSRSRSRERRSGSRSRDRRSRSRSRERRSRRSSRSRERSRRSRSRSRDRYQRSRSRESMKEVKLPTSDPCSDIPGFQDLDPAEQNKIRLQMALKAAADADNKLKAQGLIEGRTRAMELTDQLERQKAIEEIEEQGFVPQTFTSGSSKDTTVQQKQGAHESAIFGRSYSSFTSVKKEPNTETTGKIVYRDTGSLLHPSLCVSAEEKMERWKKKVAEYRRKKLEGEAMV</sequence>
<proteinExistence type="predicted"/>
<feature type="compositionally biased region" description="Basic residues" evidence="1">
    <location>
        <begin position="64"/>
        <end position="82"/>
    </location>
</feature>
<name>A0A1S3JYX7_LINAN</name>
<dbReference type="Proteomes" id="UP000085678">
    <property type="component" value="Unplaced"/>
</dbReference>
<dbReference type="GO" id="GO:0005634">
    <property type="term" value="C:nucleus"/>
    <property type="evidence" value="ECO:0007669"/>
    <property type="project" value="TreeGrafter"/>
</dbReference>
<dbReference type="PANTHER" id="PTHR31968">
    <property type="entry name" value="SERINE/ARGININE-RELATED PROTEIN 53"/>
    <property type="match status" value="1"/>
</dbReference>
<dbReference type="GeneID" id="106177309"/>
<accession>A0A1S3JYX7</accession>
<feature type="compositionally biased region" description="Basic residues" evidence="1">
    <location>
        <begin position="116"/>
        <end position="144"/>
    </location>
</feature>
<evidence type="ECO:0000313" key="3">
    <source>
        <dbReference type="RefSeq" id="XP_013415502.1"/>
    </source>
</evidence>
<keyword evidence="2" id="KW-1185">Reference proteome</keyword>
<dbReference type="PANTHER" id="PTHR31968:SF4">
    <property type="entry name" value="SERINE_ARGININE-RELATED PROTEIN 53"/>
    <property type="match status" value="1"/>
</dbReference>
<feature type="compositionally biased region" description="Basic residues" evidence="1">
    <location>
        <begin position="89"/>
        <end position="108"/>
    </location>
</feature>
<feature type="compositionally biased region" description="Basic and acidic residues" evidence="1">
    <location>
        <begin position="145"/>
        <end position="163"/>
    </location>
</feature>